<dbReference type="Proteomes" id="UP000028058">
    <property type="component" value="Unassembled WGS sequence"/>
</dbReference>
<evidence type="ECO:0000256" key="2">
    <source>
        <dbReference type="SAM" id="MobiDB-lite"/>
    </source>
</evidence>
<dbReference type="RefSeq" id="WP_078650054.1">
    <property type="nucleotide sequence ID" value="NZ_CP134822.1"/>
</dbReference>
<evidence type="ECO:0000256" key="1">
    <source>
        <dbReference type="ARBA" id="ARBA00010457"/>
    </source>
</evidence>
<dbReference type="InterPro" id="IPR001424">
    <property type="entry name" value="SOD_Cu_Zn_dom"/>
</dbReference>
<comment type="caution">
    <text evidence="4">The sequence shown here is derived from an EMBL/GenBank/DDBJ whole genome shotgun (WGS) entry which is preliminary data.</text>
</comment>
<dbReference type="AlphaFoldDB" id="A0A3R7EYU7"/>
<accession>A0A3R7EYU7</accession>
<dbReference type="EMBL" id="JNAD02000001">
    <property type="protein sequence ID" value="RKM98982.1"/>
    <property type="molecule type" value="Genomic_DNA"/>
</dbReference>
<gene>
    <name evidence="4" type="ORF">SFRA_001780</name>
</gene>
<evidence type="ECO:0000259" key="3">
    <source>
        <dbReference type="Pfam" id="PF00080"/>
    </source>
</evidence>
<comment type="similarity">
    <text evidence="1">Belongs to the Cu-Zn superoxide dismutase family.</text>
</comment>
<dbReference type="GO" id="GO:0006801">
    <property type="term" value="P:superoxide metabolic process"/>
    <property type="evidence" value="ECO:0007669"/>
    <property type="project" value="InterPro"/>
</dbReference>
<feature type="domain" description="Superoxide dismutase copper/zinc binding" evidence="3">
    <location>
        <begin position="155"/>
        <end position="268"/>
    </location>
</feature>
<reference evidence="4 5" key="1">
    <citation type="journal article" date="2014" name="Genome Announc.">
        <title>Draft Genome Sequence of Streptomyces fradiae ATCC 19609, a Strain Highly Sensitive to Antibiotics.</title>
        <authorList>
            <person name="Bekker O.B."/>
            <person name="Klimina K.M."/>
            <person name="Vatlin A.A."/>
            <person name="Zakharevich N.V."/>
            <person name="Kasianov A.S."/>
            <person name="Danilenko V.N."/>
        </authorList>
    </citation>
    <scope>NUCLEOTIDE SEQUENCE [LARGE SCALE GENOMIC DNA]</scope>
    <source>
        <strain evidence="4 5">ATCC 19609</strain>
    </source>
</reference>
<sequence length="277" mass="28903">MNAVTSVKSRRTAARWGGWRTRAAAGGSAAPAVLLVLVLALTGGLPFVGPAGAAEPDPERSDGSHTAAGDGPLGHWLRDVLGPRLPEDGPAAARDAGPSEGRGERTLPDAPRFSRVSAASSFAPVPPHGLANAVTYDTEAVPPGARIGVRQWTAPEGTTVRLRVSGLEPGRAYGAHVHTRPCGAGPDSSGPHYQDRRDPEQPSTDPRYANPDNEVWLDFTTDEAGDGAAEARQDWNFRPGEARSVVLHEHHTATEDGAAGTAGARLACFTVPFAAQR</sequence>
<dbReference type="Pfam" id="PF00080">
    <property type="entry name" value="Sod_Cu"/>
    <property type="match status" value="1"/>
</dbReference>
<protein>
    <submittedName>
        <fullName evidence="4">Superoxide dismutase family protein</fullName>
    </submittedName>
</protein>
<name>A0A3R7EYU7_9ACTN</name>
<evidence type="ECO:0000313" key="5">
    <source>
        <dbReference type="Proteomes" id="UP000028058"/>
    </source>
</evidence>
<feature type="region of interest" description="Disordered" evidence="2">
    <location>
        <begin position="51"/>
        <end position="110"/>
    </location>
</feature>
<organism evidence="4 5">
    <name type="scientific">Streptomyces xinghaiensis</name>
    <dbReference type="NCBI Taxonomy" id="1038928"/>
    <lineage>
        <taxon>Bacteria</taxon>
        <taxon>Bacillati</taxon>
        <taxon>Actinomycetota</taxon>
        <taxon>Actinomycetes</taxon>
        <taxon>Kitasatosporales</taxon>
        <taxon>Streptomycetaceae</taxon>
        <taxon>Streptomyces</taxon>
    </lineage>
</organism>
<proteinExistence type="inferred from homology"/>
<dbReference type="InterPro" id="IPR036423">
    <property type="entry name" value="SOD-like_Cu/Zn_dom_sf"/>
</dbReference>
<dbReference type="Gene3D" id="2.60.40.200">
    <property type="entry name" value="Superoxide dismutase, copper/zinc binding domain"/>
    <property type="match status" value="1"/>
</dbReference>
<dbReference type="SUPFAM" id="SSF49329">
    <property type="entry name" value="Cu,Zn superoxide dismutase-like"/>
    <property type="match status" value="1"/>
</dbReference>
<dbReference type="GO" id="GO:0046872">
    <property type="term" value="F:metal ion binding"/>
    <property type="evidence" value="ECO:0007669"/>
    <property type="project" value="InterPro"/>
</dbReference>
<keyword evidence="5" id="KW-1185">Reference proteome</keyword>
<dbReference type="OrthoDB" id="3297424at2"/>
<feature type="region of interest" description="Disordered" evidence="2">
    <location>
        <begin position="173"/>
        <end position="213"/>
    </location>
</feature>
<evidence type="ECO:0000313" key="4">
    <source>
        <dbReference type="EMBL" id="RKM98982.1"/>
    </source>
</evidence>